<dbReference type="GO" id="GO:0016787">
    <property type="term" value="F:hydrolase activity"/>
    <property type="evidence" value="ECO:0007669"/>
    <property type="project" value="UniProtKB-KW"/>
</dbReference>
<dbReference type="PRINTS" id="PR01210">
    <property type="entry name" value="GGTRANSPTASE"/>
</dbReference>
<keyword evidence="2" id="KW-1185">Reference proteome</keyword>
<dbReference type="Proteomes" id="UP000292447">
    <property type="component" value="Chromosome V"/>
</dbReference>
<proteinExistence type="predicted"/>
<dbReference type="InterPro" id="IPR052896">
    <property type="entry name" value="GGT-like_enzyme"/>
</dbReference>
<gene>
    <name evidence="1" type="primary">MPUL0E00220</name>
    <name evidence="1" type="ORF">METSCH_E00220</name>
</gene>
<dbReference type="Gene3D" id="1.10.246.130">
    <property type="match status" value="1"/>
</dbReference>
<dbReference type="AlphaFoldDB" id="A0A4P6XRR2"/>
<sequence>MVNTGGDCQLYHLLIWFNIRKQNHPVLRIPRHVILSNASVFFAGPARNLCSQFRHTARPHTNITPYGQEPWRSVIFVADPIPDFYSKKVSAIHKFLLTDMFDRFNSRRSVVHSTKGMVASSQPLANAAGVRILEKGGNCVDAAVAVAAALCVVEPPSTGVGGDCFVLFHDHKTKEIHGLNGCGKAAKRTSIEKVKMHPDVTGPRIPLLNVHSVTVPGAVAGWIDSLDKWGSGKVTLDEIIRPAIDLAENGFVVSVIAAYIWRKASQDLIDQSGNNAKMFFNDDGSFCEAGQMFFNKPLAKLFRKVVTEGKDGFYKGDVAEKIVAKVMEKGGYLELDDLAEHTSKWVDPISLDFLGKRLWEIPPNGQGIVALFALGYIKELAKSKRIDLTKLKHNSVEYLDLLIESLKLAFYDSEHFVADLDFHPEIDVQEALSEKRLAERAQLLLQKRVLTRDDIDIVPDPMYKCDTVYFTVTDDLGNACSFINLVFSSFGSCIIPDDYGFALQSRGANFSLSHQAINSLEGGKRPYHTIIPSLITDAETNELFASVACMGGWEQPQAHVQIFLNLVLFGFNAQEALDAPRFCLEPNEDSRHLDLGKGSSGPVSTAATLVRLEEGISELVARELAIKGHDVNIVSGHAREVFGRGQCIQNITQKGKLAWAGGSDLRGDGAAVPQI</sequence>
<keyword evidence="1" id="KW-0378">Hydrolase</keyword>
<dbReference type="Pfam" id="PF01019">
    <property type="entry name" value="G_glu_transpept"/>
    <property type="match status" value="1"/>
</dbReference>
<dbReference type="STRING" id="2163413.A0A4P6XRR2"/>
<dbReference type="EMBL" id="CP034460">
    <property type="protein sequence ID" value="QBM89789.1"/>
    <property type="molecule type" value="Genomic_DNA"/>
</dbReference>
<dbReference type="InterPro" id="IPR043138">
    <property type="entry name" value="GGT_lsub"/>
</dbReference>
<dbReference type="InterPro" id="IPR043137">
    <property type="entry name" value="GGT_ssub_C"/>
</dbReference>
<organism evidence="1 2">
    <name type="scientific">Metschnikowia aff. pulcherrima</name>
    <dbReference type="NCBI Taxonomy" id="2163413"/>
    <lineage>
        <taxon>Eukaryota</taxon>
        <taxon>Fungi</taxon>
        <taxon>Dikarya</taxon>
        <taxon>Ascomycota</taxon>
        <taxon>Saccharomycotina</taxon>
        <taxon>Pichiomycetes</taxon>
        <taxon>Metschnikowiaceae</taxon>
        <taxon>Metschnikowia</taxon>
    </lineage>
</organism>
<accession>A0A4P6XRR2</accession>
<evidence type="ECO:0000313" key="2">
    <source>
        <dbReference type="Proteomes" id="UP000292447"/>
    </source>
</evidence>
<name>A0A4P6XRR2_9ASCO</name>
<reference evidence="2" key="1">
    <citation type="submission" date="2019-03" db="EMBL/GenBank/DDBJ databases">
        <title>Snf2 controls pulcherriminic acid biosynthesis and connects pigmentation and antifungal activity of the yeast Metschnikowia pulcherrima.</title>
        <authorList>
            <person name="Gore-Lloyd D."/>
            <person name="Sumann I."/>
            <person name="Brachmann A.O."/>
            <person name="Schneeberger K."/>
            <person name="Ortiz-Merino R.A."/>
            <person name="Moreno-Beltran M."/>
            <person name="Schlaefli M."/>
            <person name="Kirner P."/>
            <person name="Santos Kron A."/>
            <person name="Wolfe K.H."/>
            <person name="Piel J."/>
            <person name="Ahrens C.H."/>
            <person name="Henk D."/>
            <person name="Freimoser F.M."/>
        </authorList>
    </citation>
    <scope>NUCLEOTIDE SEQUENCE [LARGE SCALE GENOMIC DNA]</scope>
    <source>
        <strain evidence="2">APC 1.2</strain>
    </source>
</reference>
<protein>
    <submittedName>
        <fullName evidence="1">Gamma-glutamyltranspeptidase / glutathione hydrolase</fullName>
    </submittedName>
</protein>
<dbReference type="InterPro" id="IPR029055">
    <property type="entry name" value="Ntn_hydrolases_N"/>
</dbReference>
<evidence type="ECO:0000313" key="1">
    <source>
        <dbReference type="EMBL" id="QBM89789.1"/>
    </source>
</evidence>
<dbReference type="PANTHER" id="PTHR43881:SF1">
    <property type="entry name" value="GAMMA-GLUTAMYLTRANSPEPTIDASE (AFU_ORTHOLOGUE AFUA_4G13580)"/>
    <property type="match status" value="1"/>
</dbReference>
<dbReference type="PANTHER" id="PTHR43881">
    <property type="entry name" value="GAMMA-GLUTAMYLTRANSPEPTIDASE (AFU_ORTHOLOGUE AFUA_4G13580)"/>
    <property type="match status" value="1"/>
</dbReference>
<dbReference type="SUPFAM" id="SSF56235">
    <property type="entry name" value="N-terminal nucleophile aminohydrolases (Ntn hydrolases)"/>
    <property type="match status" value="1"/>
</dbReference>
<dbReference type="Gene3D" id="3.60.20.40">
    <property type="match status" value="1"/>
</dbReference>